<organism evidence="2 3">
    <name type="scientific">Bosea massiliensis</name>
    <dbReference type="NCBI Taxonomy" id="151419"/>
    <lineage>
        <taxon>Bacteria</taxon>
        <taxon>Pseudomonadati</taxon>
        <taxon>Pseudomonadota</taxon>
        <taxon>Alphaproteobacteria</taxon>
        <taxon>Hyphomicrobiales</taxon>
        <taxon>Boseaceae</taxon>
        <taxon>Bosea</taxon>
    </lineage>
</organism>
<keyword evidence="3" id="KW-1185">Reference proteome</keyword>
<reference evidence="3" key="1">
    <citation type="journal article" date="2019" name="Int. J. Syst. Evol. Microbiol.">
        <title>The Global Catalogue of Microorganisms (GCM) 10K type strain sequencing project: providing services to taxonomists for standard genome sequencing and annotation.</title>
        <authorList>
            <consortium name="The Broad Institute Genomics Platform"/>
            <consortium name="The Broad Institute Genome Sequencing Center for Infectious Disease"/>
            <person name="Wu L."/>
            <person name="Ma J."/>
        </authorList>
    </citation>
    <scope>NUCLEOTIDE SEQUENCE [LARGE SCALE GENOMIC DNA]</scope>
    <source>
        <strain evidence="3">CCUG 43117</strain>
    </source>
</reference>
<proteinExistence type="predicted"/>
<gene>
    <name evidence="2" type="ORF">ACFPN9_11455</name>
</gene>
<comment type="caution">
    <text evidence="2">The sequence shown here is derived from an EMBL/GenBank/DDBJ whole genome shotgun (WGS) entry which is preliminary data.</text>
</comment>
<evidence type="ECO:0000313" key="3">
    <source>
        <dbReference type="Proteomes" id="UP001596060"/>
    </source>
</evidence>
<accession>A0ABW0P0F6</accession>
<dbReference type="Proteomes" id="UP001596060">
    <property type="component" value="Unassembled WGS sequence"/>
</dbReference>
<evidence type="ECO:0000256" key="1">
    <source>
        <dbReference type="SAM" id="MobiDB-lite"/>
    </source>
</evidence>
<protein>
    <submittedName>
        <fullName evidence="2">Uncharacterized protein</fullName>
    </submittedName>
</protein>
<dbReference type="RefSeq" id="WP_156451674.1">
    <property type="nucleotide sequence ID" value="NZ_JBHSLU010000025.1"/>
</dbReference>
<sequence length="79" mass="9155">MKSDLEYLTEEFGAGEMSPPSTQGSLDDEFDDDYGGDPVLKAYSENLLRQDPYMQQLREIEIERKRFPVEMIDFDLIGE</sequence>
<feature type="region of interest" description="Disordered" evidence="1">
    <location>
        <begin position="11"/>
        <end position="35"/>
    </location>
</feature>
<evidence type="ECO:0000313" key="2">
    <source>
        <dbReference type="EMBL" id="MFC5505875.1"/>
    </source>
</evidence>
<dbReference type="EMBL" id="JBHSLU010000025">
    <property type="protein sequence ID" value="MFC5505875.1"/>
    <property type="molecule type" value="Genomic_DNA"/>
</dbReference>
<name>A0ABW0P0F6_9HYPH</name>
<feature type="compositionally biased region" description="Acidic residues" evidence="1">
    <location>
        <begin position="26"/>
        <end position="35"/>
    </location>
</feature>